<evidence type="ECO:0000313" key="10">
    <source>
        <dbReference type="Proteomes" id="UP000198615"/>
    </source>
</evidence>
<proteinExistence type="inferred from homology"/>
<dbReference type="GO" id="GO:0006508">
    <property type="term" value="P:proteolysis"/>
    <property type="evidence" value="ECO:0007669"/>
    <property type="project" value="UniProtKB-KW"/>
</dbReference>
<comment type="caution">
    <text evidence="9">The sequence shown here is derived from an EMBL/GenBank/DDBJ whole genome shotgun (WGS) entry which is preliminary data.</text>
</comment>
<keyword evidence="7" id="KW-0862">Zinc</keyword>
<keyword evidence="6" id="KW-0378">Hydrolase</keyword>
<gene>
    <name evidence="9" type="ORF">SAMN05660686_04269</name>
</gene>
<dbReference type="RefSeq" id="WP_093153643.1">
    <property type="nucleotide sequence ID" value="NZ_FNBW01000016.1"/>
</dbReference>
<protein>
    <submittedName>
        <fullName evidence="9">Serralysin</fullName>
    </submittedName>
</protein>
<evidence type="ECO:0000256" key="5">
    <source>
        <dbReference type="ARBA" id="ARBA00022723"/>
    </source>
</evidence>
<dbReference type="Gene3D" id="2.150.10.10">
    <property type="entry name" value="Serralysin-like metalloprotease, C-terminal"/>
    <property type="match status" value="1"/>
</dbReference>
<keyword evidence="10" id="KW-1185">Reference proteome</keyword>
<evidence type="ECO:0000256" key="1">
    <source>
        <dbReference type="ARBA" id="ARBA00004613"/>
    </source>
</evidence>
<reference evidence="9 10" key="1">
    <citation type="submission" date="2016-10" db="EMBL/GenBank/DDBJ databases">
        <authorList>
            <person name="Varghese N."/>
            <person name="Submissions S."/>
        </authorList>
    </citation>
    <scope>NUCLEOTIDE SEQUENCE [LARGE SCALE GENOMIC DNA]</scope>
    <source>
        <strain evidence="9 10">DSM 18839</strain>
    </source>
</reference>
<evidence type="ECO:0000259" key="8">
    <source>
        <dbReference type="SMART" id="SM00235"/>
    </source>
</evidence>
<comment type="similarity">
    <text evidence="2">Belongs to the peptidase M10B family.</text>
</comment>
<evidence type="ECO:0000256" key="3">
    <source>
        <dbReference type="ARBA" id="ARBA00022525"/>
    </source>
</evidence>
<dbReference type="CDD" id="cd04277">
    <property type="entry name" value="ZnMc_serralysin_like"/>
    <property type="match status" value="1"/>
</dbReference>
<dbReference type="InterPro" id="IPR001343">
    <property type="entry name" value="Hemolysn_Ca-bd"/>
</dbReference>
<dbReference type="PANTHER" id="PTHR38340">
    <property type="entry name" value="S-LAYER PROTEIN"/>
    <property type="match status" value="1"/>
</dbReference>
<dbReference type="PRINTS" id="PR00313">
    <property type="entry name" value="CABNDNGRPT"/>
</dbReference>
<dbReference type="GO" id="GO:0008270">
    <property type="term" value="F:zinc ion binding"/>
    <property type="evidence" value="ECO:0007669"/>
    <property type="project" value="InterPro"/>
</dbReference>
<dbReference type="InterPro" id="IPR050557">
    <property type="entry name" value="RTX_toxin/Mannuronan_C5-epim"/>
</dbReference>
<name>A0A8G2BLH2_9PROT</name>
<evidence type="ECO:0000256" key="2">
    <source>
        <dbReference type="ARBA" id="ARBA00009490"/>
    </source>
</evidence>
<keyword evidence="5" id="KW-0479">Metal-binding</keyword>
<dbReference type="GO" id="GO:0004222">
    <property type="term" value="F:metalloendopeptidase activity"/>
    <property type="evidence" value="ECO:0007669"/>
    <property type="project" value="InterPro"/>
</dbReference>
<dbReference type="Gene3D" id="3.40.390.10">
    <property type="entry name" value="Collagenase (Catalytic Domain)"/>
    <property type="match status" value="1"/>
</dbReference>
<accession>A0A8G2BLH2</accession>
<evidence type="ECO:0000256" key="6">
    <source>
        <dbReference type="ARBA" id="ARBA00022801"/>
    </source>
</evidence>
<evidence type="ECO:0000313" key="9">
    <source>
        <dbReference type="EMBL" id="SDG39923.1"/>
    </source>
</evidence>
<dbReference type="GO" id="GO:0005576">
    <property type="term" value="C:extracellular region"/>
    <property type="evidence" value="ECO:0007669"/>
    <property type="project" value="UniProtKB-SubCell"/>
</dbReference>
<dbReference type="Proteomes" id="UP000198615">
    <property type="component" value="Unassembled WGS sequence"/>
</dbReference>
<dbReference type="GO" id="GO:0005509">
    <property type="term" value="F:calcium ion binding"/>
    <property type="evidence" value="ECO:0007669"/>
    <property type="project" value="InterPro"/>
</dbReference>
<dbReference type="SMART" id="SM00235">
    <property type="entry name" value="ZnMc"/>
    <property type="match status" value="1"/>
</dbReference>
<dbReference type="PANTHER" id="PTHR38340:SF1">
    <property type="entry name" value="S-LAYER PROTEIN"/>
    <property type="match status" value="1"/>
</dbReference>
<dbReference type="InterPro" id="IPR011049">
    <property type="entry name" value="Serralysin-like_metalloprot_C"/>
</dbReference>
<comment type="subcellular location">
    <subcellularLocation>
        <location evidence="1">Secreted</location>
    </subcellularLocation>
</comment>
<dbReference type="Pfam" id="PF00413">
    <property type="entry name" value="Peptidase_M10"/>
    <property type="match status" value="1"/>
</dbReference>
<dbReference type="GO" id="GO:0031012">
    <property type="term" value="C:extracellular matrix"/>
    <property type="evidence" value="ECO:0007669"/>
    <property type="project" value="InterPro"/>
</dbReference>
<dbReference type="AlphaFoldDB" id="A0A8G2BLH2"/>
<dbReference type="InterPro" id="IPR018511">
    <property type="entry name" value="Hemolysin-typ_Ca-bd_CS"/>
</dbReference>
<dbReference type="EMBL" id="FNBW01000016">
    <property type="protein sequence ID" value="SDG39923.1"/>
    <property type="molecule type" value="Genomic_DNA"/>
</dbReference>
<keyword evidence="3" id="KW-0964">Secreted</keyword>
<dbReference type="InterPro" id="IPR006026">
    <property type="entry name" value="Peptidase_Metallo"/>
</dbReference>
<keyword evidence="4" id="KW-0645">Protease</keyword>
<evidence type="ECO:0000256" key="7">
    <source>
        <dbReference type="ARBA" id="ARBA00022833"/>
    </source>
</evidence>
<dbReference type="SUPFAM" id="SSF51120">
    <property type="entry name" value="beta-Roll"/>
    <property type="match status" value="2"/>
</dbReference>
<dbReference type="InterPro" id="IPR024079">
    <property type="entry name" value="MetalloPept_cat_dom_sf"/>
</dbReference>
<dbReference type="PROSITE" id="PS00330">
    <property type="entry name" value="HEMOLYSIN_CALCIUM"/>
    <property type="match status" value="1"/>
</dbReference>
<feature type="domain" description="Peptidase metallopeptidase" evidence="8">
    <location>
        <begin position="61"/>
        <end position="228"/>
    </location>
</feature>
<dbReference type="Pfam" id="PF00353">
    <property type="entry name" value="HemolysinCabind"/>
    <property type="match status" value="4"/>
</dbReference>
<evidence type="ECO:0000256" key="4">
    <source>
        <dbReference type="ARBA" id="ARBA00022670"/>
    </source>
</evidence>
<dbReference type="OrthoDB" id="223957at2"/>
<dbReference type="InterPro" id="IPR034033">
    <property type="entry name" value="Serralysin-like"/>
</dbReference>
<dbReference type="SUPFAM" id="SSF55486">
    <property type="entry name" value="Metalloproteases ('zincins'), catalytic domain"/>
    <property type="match status" value="1"/>
</dbReference>
<organism evidence="9 10">
    <name type="scientific">Thalassobaculum litoreum DSM 18839</name>
    <dbReference type="NCBI Taxonomy" id="1123362"/>
    <lineage>
        <taxon>Bacteria</taxon>
        <taxon>Pseudomonadati</taxon>
        <taxon>Pseudomonadota</taxon>
        <taxon>Alphaproteobacteria</taxon>
        <taxon>Rhodospirillales</taxon>
        <taxon>Thalassobaculaceae</taxon>
        <taxon>Thalassobaculum</taxon>
    </lineage>
</organism>
<sequence>MSSAIEAGLAAACACGSCGCYGHSSGSAAAALGSGTTDGRQALSGSETSGDGNLDTVVIGTSSKWGIGMMGVGTTVTYSFMDSLPSYHGVDSSFMAFNSAMEAAARSALDVWAAVANISFVEVSDAGAGGQIRFGANSQSGSSGYAYYPSTSEIGGDVMIATNYSYNLAPEVGNYGYLTMLHEIGHAIGLKHPGNYSAGTEGPFLPGSIDNTDTTVMSYYDGSATYASGLGWLDVMAVRYLYGTDTVGSIGNVTWGADTAEIFTGDSGINYFLGAGGSDLFQLGAGDDGVMAGNGEDTLSGGAGNDLLYGNIGTDLMLGGDGNDTMYGGQNGGATQTYGSGTTLAYREGSDTISGGAGVDMIYGNHGGDLLVAGSESDKIYGGQDSDTISGGAGGDALYGNLGNDVLTGGDGYDYFYFTSNGGSDTITDFTYFTDYLAVQANINGTGIATDADVIDRASQVGSDVVIDLGAGNSVTLSNYSTASLNVFDIYVF</sequence>
<dbReference type="InterPro" id="IPR001818">
    <property type="entry name" value="Pept_M10_metallopeptidase"/>
</dbReference>